<dbReference type="Proteomes" id="UP000049495">
    <property type="component" value="Unassembled WGS sequence"/>
</dbReference>
<dbReference type="Gene3D" id="3.40.190.10">
    <property type="entry name" value="Periplasmic binding protein-like II"/>
    <property type="match status" value="2"/>
</dbReference>
<evidence type="ECO:0000256" key="4">
    <source>
        <dbReference type="ARBA" id="ARBA00023163"/>
    </source>
</evidence>
<reference evidence="6" key="1">
    <citation type="submission" date="2014-06" db="EMBL/GenBank/DDBJ databases">
        <authorList>
            <person name="Le Roux Frederique"/>
        </authorList>
    </citation>
    <scope>NUCLEOTIDE SEQUENCE [LARGE SCALE GENOMIC DNA]</scope>
    <source>
        <strain evidence="6">J5-5</strain>
    </source>
</reference>
<evidence type="ECO:0000313" key="6">
    <source>
        <dbReference type="Proteomes" id="UP000049495"/>
    </source>
</evidence>
<dbReference type="EMBL" id="CCJV01000143">
    <property type="protein sequence ID" value="CDT69395.1"/>
    <property type="molecule type" value="Genomic_DNA"/>
</dbReference>
<keyword evidence="3" id="KW-0238">DNA-binding</keyword>
<evidence type="ECO:0000256" key="3">
    <source>
        <dbReference type="ARBA" id="ARBA00023125"/>
    </source>
</evidence>
<dbReference type="InterPro" id="IPR036390">
    <property type="entry name" value="WH_DNA-bd_sf"/>
</dbReference>
<dbReference type="GO" id="GO:0003700">
    <property type="term" value="F:DNA-binding transcription factor activity"/>
    <property type="evidence" value="ECO:0007669"/>
    <property type="project" value="InterPro"/>
</dbReference>
<dbReference type="InterPro" id="IPR037402">
    <property type="entry name" value="YidZ_PBP2"/>
</dbReference>
<comment type="similarity">
    <text evidence="1">Belongs to the LysR transcriptional regulatory family.</text>
</comment>
<dbReference type="PANTHER" id="PTHR30118:SF6">
    <property type="entry name" value="HTH-TYPE TRANSCRIPTIONAL REGULATOR LEUO"/>
    <property type="match status" value="1"/>
</dbReference>
<evidence type="ECO:0000256" key="1">
    <source>
        <dbReference type="ARBA" id="ARBA00009437"/>
    </source>
</evidence>
<dbReference type="Pfam" id="PF00126">
    <property type="entry name" value="HTH_1"/>
    <property type="match status" value="1"/>
</dbReference>
<evidence type="ECO:0000256" key="2">
    <source>
        <dbReference type="ARBA" id="ARBA00023015"/>
    </source>
</evidence>
<dbReference type="PROSITE" id="PS50931">
    <property type="entry name" value="HTH_LYSR"/>
    <property type="match status" value="1"/>
</dbReference>
<dbReference type="SUPFAM" id="SSF46785">
    <property type="entry name" value="Winged helix' DNA-binding domain"/>
    <property type="match status" value="1"/>
</dbReference>
<dbReference type="GO" id="GO:0003677">
    <property type="term" value="F:DNA binding"/>
    <property type="evidence" value="ECO:0007669"/>
    <property type="project" value="UniProtKB-KW"/>
</dbReference>
<protein>
    <submittedName>
        <fullName evidence="5">Putative transcriptional regulator, LysR family</fullName>
    </submittedName>
</protein>
<dbReference type="RefSeq" id="WP_055320226.1">
    <property type="nucleotide sequence ID" value="NZ_CAWQCV010000125.1"/>
</dbReference>
<accession>A0A822N0P0</accession>
<gene>
    <name evidence="5" type="primary">ecs</name>
    <name evidence="5" type="ORF">VCR5J5_790081</name>
</gene>
<keyword evidence="4" id="KW-0804">Transcription</keyword>
<evidence type="ECO:0000313" key="5">
    <source>
        <dbReference type="EMBL" id="CDT69395.1"/>
    </source>
</evidence>
<dbReference type="InterPro" id="IPR000847">
    <property type="entry name" value="LysR_HTH_N"/>
</dbReference>
<dbReference type="PANTHER" id="PTHR30118">
    <property type="entry name" value="HTH-TYPE TRANSCRIPTIONAL REGULATOR LEUO-RELATED"/>
    <property type="match status" value="1"/>
</dbReference>
<proteinExistence type="inferred from homology"/>
<dbReference type="InterPro" id="IPR005119">
    <property type="entry name" value="LysR_subst-bd"/>
</dbReference>
<dbReference type="CDD" id="cd08417">
    <property type="entry name" value="PBP2_Nitroaromatics_like"/>
    <property type="match status" value="1"/>
</dbReference>
<dbReference type="InterPro" id="IPR050389">
    <property type="entry name" value="LysR-type_TF"/>
</dbReference>
<dbReference type="SUPFAM" id="SSF53850">
    <property type="entry name" value="Periplasmic binding protein-like II"/>
    <property type="match status" value="1"/>
</dbReference>
<keyword evidence="2" id="KW-0805">Transcription regulation</keyword>
<dbReference type="Pfam" id="PF03466">
    <property type="entry name" value="LysR_substrate"/>
    <property type="match status" value="1"/>
</dbReference>
<dbReference type="InterPro" id="IPR036388">
    <property type="entry name" value="WH-like_DNA-bd_sf"/>
</dbReference>
<dbReference type="AlphaFoldDB" id="A0A822N0P0"/>
<comment type="caution">
    <text evidence="5">The sequence shown here is derived from an EMBL/GenBank/DDBJ whole genome shotgun (WGS) entry which is preliminary data.</text>
</comment>
<dbReference type="PRINTS" id="PR00039">
    <property type="entry name" value="HTHLYSR"/>
</dbReference>
<organism evidence="5 6">
    <name type="scientific">Vibrio crassostreae</name>
    <dbReference type="NCBI Taxonomy" id="246167"/>
    <lineage>
        <taxon>Bacteria</taxon>
        <taxon>Pseudomonadati</taxon>
        <taxon>Pseudomonadota</taxon>
        <taxon>Gammaproteobacteria</taxon>
        <taxon>Vibrionales</taxon>
        <taxon>Vibrionaceae</taxon>
        <taxon>Vibrio</taxon>
    </lineage>
</organism>
<dbReference type="Gene3D" id="1.10.10.10">
    <property type="entry name" value="Winged helix-like DNA-binding domain superfamily/Winged helix DNA-binding domain"/>
    <property type="match status" value="1"/>
</dbReference>
<name>A0A822N0P0_9VIBR</name>
<sequence>MNLRSIDLNLLPVFDAVISEQNLSRAADKVCMSQPAISNAVKRLRLTLDDELFVSTGRGVRPTPKALELREPIRQALEIITSAFDQNQPFDFLSSNRQFVIASADYGGLIILPEILSEINSLNSSVTVNTAPYEDETLMDDFQFGKIDFAVELNPNLDSKVISKELFQEHAVCIARKGHPKIDDALTVDDYCQLEHVCTTSNKKQPAFFENHLRQHGVVRNLRYSVPNYFNVPEVVCSTEALATVPSRLANKFSEMYELDVYSLPFPTLKTSIYLSWHSNRNADTGSQWLKNLIMDNFYEGGPSNGRN</sequence>